<accession>A0ABT6KVS0</accession>
<keyword evidence="17" id="KW-1185">Reference proteome</keyword>
<evidence type="ECO:0000256" key="4">
    <source>
        <dbReference type="ARBA" id="ARBA00016961"/>
    </source>
</evidence>
<comment type="catalytic activity">
    <reaction evidence="12 13">
        <text>N(6)-[(R)-dihydrolipoyl]-L-lysyl-[protein] + NAD(+) = N(6)-[(R)-lipoyl]-L-lysyl-[protein] + NADH + H(+)</text>
        <dbReference type="Rhea" id="RHEA:15045"/>
        <dbReference type="Rhea" id="RHEA-COMP:10474"/>
        <dbReference type="Rhea" id="RHEA-COMP:10475"/>
        <dbReference type="ChEBI" id="CHEBI:15378"/>
        <dbReference type="ChEBI" id="CHEBI:57540"/>
        <dbReference type="ChEBI" id="CHEBI:57945"/>
        <dbReference type="ChEBI" id="CHEBI:83099"/>
        <dbReference type="ChEBI" id="CHEBI:83100"/>
        <dbReference type="EC" id="1.8.1.4"/>
    </reaction>
</comment>
<evidence type="ECO:0000256" key="7">
    <source>
        <dbReference type="ARBA" id="ARBA00022827"/>
    </source>
</evidence>
<dbReference type="Pfam" id="PF07992">
    <property type="entry name" value="Pyr_redox_2"/>
    <property type="match status" value="1"/>
</dbReference>
<dbReference type="InterPro" id="IPR001100">
    <property type="entry name" value="Pyr_nuc-diS_OxRdtase"/>
</dbReference>
<proteinExistence type="inferred from homology"/>
<evidence type="ECO:0000256" key="8">
    <source>
        <dbReference type="ARBA" id="ARBA00023002"/>
    </source>
</evidence>
<evidence type="ECO:0000313" key="16">
    <source>
        <dbReference type="EMBL" id="MDH6194813.1"/>
    </source>
</evidence>
<reference evidence="16 17" key="1">
    <citation type="submission" date="2023-04" db="EMBL/GenBank/DDBJ databases">
        <title>Forest soil microbial communities from Buena Vista Peninsula, Colon Province, Panama.</title>
        <authorList>
            <person name="Bouskill N."/>
        </authorList>
    </citation>
    <scope>NUCLEOTIDE SEQUENCE [LARGE SCALE GENOMIC DNA]</scope>
    <source>
        <strain evidence="16 17">AC80</strain>
    </source>
</reference>
<dbReference type="RefSeq" id="WP_280831466.1">
    <property type="nucleotide sequence ID" value="NZ_JARXVE010000002.1"/>
</dbReference>
<evidence type="ECO:0000256" key="9">
    <source>
        <dbReference type="ARBA" id="ARBA00023027"/>
    </source>
</evidence>
<keyword evidence="8 13" id="KW-0560">Oxidoreductase</keyword>
<protein>
    <recommendedName>
        <fullName evidence="4 13">Dihydrolipoyl dehydrogenase</fullName>
        <ecNumber evidence="3 13">1.8.1.4</ecNumber>
    </recommendedName>
</protein>
<evidence type="ECO:0000256" key="3">
    <source>
        <dbReference type="ARBA" id="ARBA00012608"/>
    </source>
</evidence>
<dbReference type="SUPFAM" id="SSF51905">
    <property type="entry name" value="FAD/NAD(P)-binding domain"/>
    <property type="match status" value="1"/>
</dbReference>
<keyword evidence="5" id="KW-0963">Cytoplasm</keyword>
<evidence type="ECO:0000256" key="5">
    <source>
        <dbReference type="ARBA" id="ARBA00022490"/>
    </source>
</evidence>
<comment type="subcellular location">
    <subcellularLocation>
        <location evidence="1">Cytoplasm</location>
    </subcellularLocation>
</comment>
<evidence type="ECO:0000256" key="2">
    <source>
        <dbReference type="ARBA" id="ARBA00007532"/>
    </source>
</evidence>
<keyword evidence="9 13" id="KW-0520">NAD</keyword>
<keyword evidence="7 13" id="KW-0274">FAD</keyword>
<evidence type="ECO:0000259" key="15">
    <source>
        <dbReference type="Pfam" id="PF07992"/>
    </source>
</evidence>
<dbReference type="InterPro" id="IPR006258">
    <property type="entry name" value="Lipoamide_DH"/>
</dbReference>
<organism evidence="16 17">
    <name type="scientific">Mycolicibacterium frederiksbergense</name>
    <dbReference type="NCBI Taxonomy" id="117567"/>
    <lineage>
        <taxon>Bacteria</taxon>
        <taxon>Bacillati</taxon>
        <taxon>Actinomycetota</taxon>
        <taxon>Actinomycetes</taxon>
        <taxon>Mycobacteriales</taxon>
        <taxon>Mycobacteriaceae</taxon>
        <taxon>Mycolicibacterium</taxon>
    </lineage>
</organism>
<comment type="caution">
    <text evidence="16">The sequence shown here is derived from an EMBL/GenBank/DDBJ whole genome shotgun (WGS) entry which is preliminary data.</text>
</comment>
<dbReference type="Gene3D" id="3.50.50.60">
    <property type="entry name" value="FAD/NAD(P)-binding domain"/>
    <property type="match status" value="2"/>
</dbReference>
<dbReference type="GO" id="GO:0004148">
    <property type="term" value="F:dihydrolipoyl dehydrogenase (NADH) activity"/>
    <property type="evidence" value="ECO:0007669"/>
    <property type="project" value="UniProtKB-EC"/>
</dbReference>
<evidence type="ECO:0000256" key="12">
    <source>
        <dbReference type="ARBA" id="ARBA00049187"/>
    </source>
</evidence>
<feature type="domain" description="FAD/NAD(P)-binding" evidence="15">
    <location>
        <begin position="6"/>
        <end position="314"/>
    </location>
</feature>
<dbReference type="InterPro" id="IPR050151">
    <property type="entry name" value="Class-I_Pyr_Nuc-Dis_Oxidored"/>
</dbReference>
<sequence length="454" mass="46643">MSTHADVLILGGGSAGYSCALRASQLGRSVTLIEADQVGGTCLHRGCIPTKALLHAAEVADTARGAEGFGVRANVTGIDMPTVHAYKDSVVGRLYTGLQGLIANRNVNVVRGTGHYAGDRTVNVDGTAYTGSAVVLATGSTPRVIPGIEIGGRIVSSDEALRLPEVPTTAIVLGGGVIGVEFASIWASFGTQVTVVEALPRLVAGEDPWASKALEKAFRKRGITVMTSTRVTGASQNSDAVSVEIDGDATLTADVVLVAVGRTPNSAGFGEAGIDVDRGYVCVDDRLSTNHDGVYAVGDLVPGPQLAHRGFAHGMFVADQIAGLRPTPVTDALIPRVTHSTPAVASVGLNEAAAREAHDEITTLVYDLAGNGKSQILRTSGGIKVILAGRNGPVVGVHMVGDRIGELIGEAQLMVGWEALPSDVAPLLHAHPSQNEALGEAMLALAGTPLHAHS</sequence>
<dbReference type="PRINTS" id="PR00411">
    <property type="entry name" value="PNDRDTASEI"/>
</dbReference>
<comment type="cofactor">
    <cofactor evidence="13">
        <name>FAD</name>
        <dbReference type="ChEBI" id="CHEBI:57692"/>
    </cofactor>
    <text evidence="13">Binds 1 FAD per subunit.</text>
</comment>
<dbReference type="SUPFAM" id="SSF55424">
    <property type="entry name" value="FAD/NAD-linked reductases, dimerisation (C-terminal) domain"/>
    <property type="match status" value="1"/>
</dbReference>
<evidence type="ECO:0000256" key="6">
    <source>
        <dbReference type="ARBA" id="ARBA00022630"/>
    </source>
</evidence>
<keyword evidence="10" id="KW-1015">Disulfide bond</keyword>
<dbReference type="InterPro" id="IPR023753">
    <property type="entry name" value="FAD/NAD-binding_dom"/>
</dbReference>
<dbReference type="PROSITE" id="PS00076">
    <property type="entry name" value="PYRIDINE_REDOX_1"/>
    <property type="match status" value="1"/>
</dbReference>
<evidence type="ECO:0000313" key="17">
    <source>
        <dbReference type="Proteomes" id="UP001160130"/>
    </source>
</evidence>
<evidence type="ECO:0000256" key="10">
    <source>
        <dbReference type="ARBA" id="ARBA00023157"/>
    </source>
</evidence>
<evidence type="ECO:0000256" key="11">
    <source>
        <dbReference type="ARBA" id="ARBA00023284"/>
    </source>
</evidence>
<dbReference type="Pfam" id="PF02852">
    <property type="entry name" value="Pyr_redox_dim"/>
    <property type="match status" value="1"/>
</dbReference>
<dbReference type="NCBIfam" id="TIGR01350">
    <property type="entry name" value="lipoamide_DH"/>
    <property type="match status" value="1"/>
</dbReference>
<keyword evidence="6 13" id="KW-0285">Flavoprotein</keyword>
<dbReference type="EC" id="1.8.1.4" evidence="3 13"/>
<dbReference type="EMBL" id="JARXVE010000002">
    <property type="protein sequence ID" value="MDH6194813.1"/>
    <property type="molecule type" value="Genomic_DNA"/>
</dbReference>
<dbReference type="PANTHER" id="PTHR22912:SF217">
    <property type="entry name" value="DIHYDROLIPOYL DEHYDROGENASE"/>
    <property type="match status" value="1"/>
</dbReference>
<dbReference type="Proteomes" id="UP001160130">
    <property type="component" value="Unassembled WGS sequence"/>
</dbReference>
<evidence type="ECO:0000259" key="14">
    <source>
        <dbReference type="Pfam" id="PF02852"/>
    </source>
</evidence>
<feature type="domain" description="Pyridine nucleotide-disulphide oxidoreductase dimerisation" evidence="14">
    <location>
        <begin position="334"/>
        <end position="441"/>
    </location>
</feature>
<dbReference type="InterPro" id="IPR012999">
    <property type="entry name" value="Pyr_OxRdtase_I_AS"/>
</dbReference>
<dbReference type="Gene3D" id="3.30.390.30">
    <property type="match status" value="1"/>
</dbReference>
<dbReference type="PRINTS" id="PR00368">
    <property type="entry name" value="FADPNR"/>
</dbReference>
<comment type="similarity">
    <text evidence="2 13">Belongs to the class-I pyridine nucleotide-disulfide oxidoreductase family.</text>
</comment>
<name>A0ABT6KVS0_9MYCO</name>
<gene>
    <name evidence="16" type="ORF">M2272_001442</name>
</gene>
<dbReference type="InterPro" id="IPR004099">
    <property type="entry name" value="Pyr_nucl-diS_OxRdtase_dimer"/>
</dbReference>
<dbReference type="InterPro" id="IPR036188">
    <property type="entry name" value="FAD/NAD-bd_sf"/>
</dbReference>
<comment type="miscellaneous">
    <text evidence="13">The active site is a redox-active disulfide bond.</text>
</comment>
<evidence type="ECO:0000256" key="13">
    <source>
        <dbReference type="RuleBase" id="RU003692"/>
    </source>
</evidence>
<dbReference type="PANTHER" id="PTHR22912">
    <property type="entry name" value="DISULFIDE OXIDOREDUCTASE"/>
    <property type="match status" value="1"/>
</dbReference>
<evidence type="ECO:0000256" key="1">
    <source>
        <dbReference type="ARBA" id="ARBA00004496"/>
    </source>
</evidence>
<dbReference type="InterPro" id="IPR016156">
    <property type="entry name" value="FAD/NAD-linked_Rdtase_dimer_sf"/>
</dbReference>
<keyword evidence="11 13" id="KW-0676">Redox-active center</keyword>
<dbReference type="PIRSF" id="PIRSF000350">
    <property type="entry name" value="Mercury_reductase_MerA"/>
    <property type="match status" value="1"/>
</dbReference>